<dbReference type="InterPro" id="IPR004385">
    <property type="entry name" value="NDP_pyrophosphatase"/>
</dbReference>
<dbReference type="InterPro" id="IPR015797">
    <property type="entry name" value="NUDIX_hydrolase-like_dom_sf"/>
</dbReference>
<keyword evidence="11" id="KW-1185">Reference proteome</keyword>
<evidence type="ECO:0000259" key="9">
    <source>
        <dbReference type="PROSITE" id="PS51462"/>
    </source>
</evidence>
<sequence>MAQETPTPNLPTMQIIERSRVFNGHYKVNQLIVQDGEHQLKREQFAPGKAVAALVYDTGRQVYVLTRQFRIGPEAELLEIAAGMIDGDEPPETAVRREIHEELGFEVDKLEKIVCMWPSPGTSSEEITVYYAEVSHRTGKGGGLAEENENIEMVELSWEALLAEPLRDAKSVIAVQWVQLRK</sequence>
<evidence type="ECO:0000313" key="10">
    <source>
        <dbReference type="EMBL" id="GAA4047803.1"/>
    </source>
</evidence>
<feature type="domain" description="Nudix hydrolase" evidence="9">
    <location>
        <begin position="46"/>
        <end position="179"/>
    </location>
</feature>
<dbReference type="PROSITE" id="PS51462">
    <property type="entry name" value="NUDIX"/>
    <property type="match status" value="1"/>
</dbReference>
<accession>A0ABP7UMX5</accession>
<dbReference type="EMBL" id="BAABDK010000029">
    <property type="protein sequence ID" value="GAA4047803.1"/>
    <property type="molecule type" value="Genomic_DNA"/>
</dbReference>
<evidence type="ECO:0000256" key="3">
    <source>
        <dbReference type="ARBA" id="ARBA00007275"/>
    </source>
</evidence>
<dbReference type="Pfam" id="PF00293">
    <property type="entry name" value="NUDIX"/>
    <property type="match status" value="1"/>
</dbReference>
<dbReference type="RefSeq" id="WP_345057598.1">
    <property type="nucleotide sequence ID" value="NZ_BAABDK010000029.1"/>
</dbReference>
<comment type="similarity">
    <text evidence="3">Belongs to the Nudix hydrolase family. NudK subfamily.</text>
</comment>
<dbReference type="InterPro" id="IPR020084">
    <property type="entry name" value="NUDIX_hydrolase_CS"/>
</dbReference>
<evidence type="ECO:0000313" key="11">
    <source>
        <dbReference type="Proteomes" id="UP001501469"/>
    </source>
</evidence>
<evidence type="ECO:0000256" key="8">
    <source>
        <dbReference type="ARBA" id="ARBA00032272"/>
    </source>
</evidence>
<comment type="caution">
    <text evidence="10">The sequence shown here is derived from an EMBL/GenBank/DDBJ whole genome shotgun (WGS) entry which is preliminary data.</text>
</comment>
<protein>
    <recommendedName>
        <fullName evidence="5">GDP-mannose pyrophosphatase</fullName>
    </recommendedName>
    <alternativeName>
        <fullName evidence="7">GDP-mannose hydrolase</fullName>
    </alternativeName>
    <alternativeName>
        <fullName evidence="8">GDPMK</fullName>
    </alternativeName>
</protein>
<evidence type="ECO:0000256" key="1">
    <source>
        <dbReference type="ARBA" id="ARBA00000847"/>
    </source>
</evidence>
<dbReference type="PROSITE" id="PS00893">
    <property type="entry name" value="NUDIX_BOX"/>
    <property type="match status" value="1"/>
</dbReference>
<reference evidence="11" key="1">
    <citation type="journal article" date="2019" name="Int. J. Syst. Evol. Microbiol.">
        <title>The Global Catalogue of Microorganisms (GCM) 10K type strain sequencing project: providing services to taxonomists for standard genome sequencing and annotation.</title>
        <authorList>
            <consortium name="The Broad Institute Genomics Platform"/>
            <consortium name="The Broad Institute Genome Sequencing Center for Infectious Disease"/>
            <person name="Wu L."/>
            <person name="Ma J."/>
        </authorList>
    </citation>
    <scope>NUCLEOTIDE SEQUENCE [LARGE SCALE GENOMIC DNA]</scope>
    <source>
        <strain evidence="11">JCM 17225</strain>
    </source>
</reference>
<dbReference type="Gene3D" id="3.90.79.10">
    <property type="entry name" value="Nucleoside Triphosphate Pyrophosphohydrolase"/>
    <property type="match status" value="1"/>
</dbReference>
<comment type="cofactor">
    <cofactor evidence="2">
        <name>Mg(2+)</name>
        <dbReference type="ChEBI" id="CHEBI:18420"/>
    </cofactor>
</comment>
<dbReference type="Proteomes" id="UP001501469">
    <property type="component" value="Unassembled WGS sequence"/>
</dbReference>
<keyword evidence="6" id="KW-0378">Hydrolase</keyword>
<dbReference type="PANTHER" id="PTHR11839:SF18">
    <property type="entry name" value="NUDIX HYDROLASE DOMAIN-CONTAINING PROTEIN"/>
    <property type="match status" value="1"/>
</dbReference>
<name>A0ABP7UMX5_9BACT</name>
<comment type="catalytic activity">
    <reaction evidence="1">
        <text>GDP-alpha-D-mannose + H2O = alpha-D-mannose 1-phosphate + GMP + 2 H(+)</text>
        <dbReference type="Rhea" id="RHEA:27978"/>
        <dbReference type="ChEBI" id="CHEBI:15377"/>
        <dbReference type="ChEBI" id="CHEBI:15378"/>
        <dbReference type="ChEBI" id="CHEBI:57527"/>
        <dbReference type="ChEBI" id="CHEBI:58115"/>
        <dbReference type="ChEBI" id="CHEBI:58409"/>
    </reaction>
</comment>
<evidence type="ECO:0000256" key="5">
    <source>
        <dbReference type="ARBA" id="ARBA00016377"/>
    </source>
</evidence>
<gene>
    <name evidence="10" type="ORF">GCM10022409_37670</name>
</gene>
<organism evidence="10 11">
    <name type="scientific">Hymenobacter glaciei</name>
    <dbReference type="NCBI Taxonomy" id="877209"/>
    <lineage>
        <taxon>Bacteria</taxon>
        <taxon>Pseudomonadati</taxon>
        <taxon>Bacteroidota</taxon>
        <taxon>Cytophagia</taxon>
        <taxon>Cytophagales</taxon>
        <taxon>Hymenobacteraceae</taxon>
        <taxon>Hymenobacter</taxon>
    </lineage>
</organism>
<evidence type="ECO:0000256" key="4">
    <source>
        <dbReference type="ARBA" id="ARBA00011738"/>
    </source>
</evidence>
<evidence type="ECO:0000256" key="7">
    <source>
        <dbReference type="ARBA" id="ARBA00032162"/>
    </source>
</evidence>
<proteinExistence type="inferred from homology"/>
<evidence type="ECO:0000256" key="6">
    <source>
        <dbReference type="ARBA" id="ARBA00022801"/>
    </source>
</evidence>
<dbReference type="SUPFAM" id="SSF55811">
    <property type="entry name" value="Nudix"/>
    <property type="match status" value="1"/>
</dbReference>
<evidence type="ECO:0000256" key="2">
    <source>
        <dbReference type="ARBA" id="ARBA00001946"/>
    </source>
</evidence>
<comment type="subunit">
    <text evidence="4">Homodimer.</text>
</comment>
<dbReference type="InterPro" id="IPR000086">
    <property type="entry name" value="NUDIX_hydrolase_dom"/>
</dbReference>
<dbReference type="PANTHER" id="PTHR11839">
    <property type="entry name" value="UDP/ADP-SUGAR PYROPHOSPHATASE"/>
    <property type="match status" value="1"/>
</dbReference>
<dbReference type="NCBIfam" id="TIGR00052">
    <property type="entry name" value="nudix-type nucleoside diphosphatase, YffH/AdpP family"/>
    <property type="match status" value="1"/>
</dbReference>